<dbReference type="InParanoid" id="A0A3P7DUC7"/>
<keyword evidence="1" id="KW-0175">Coiled coil</keyword>
<sequence length="77" mass="9258">MSFILRNFIRNKKEKKNDKLIKEFQTAEQQLENELQFWNNKCVEQKEMIESLQNLISSLSDQLEDAKDALFSEIDYQ</sequence>
<dbReference type="AlphaFoldDB" id="A0A3P7DUC7"/>
<organism evidence="2 3">
    <name type="scientific">Wuchereria bancrofti</name>
    <dbReference type="NCBI Taxonomy" id="6293"/>
    <lineage>
        <taxon>Eukaryota</taxon>
        <taxon>Metazoa</taxon>
        <taxon>Ecdysozoa</taxon>
        <taxon>Nematoda</taxon>
        <taxon>Chromadorea</taxon>
        <taxon>Rhabditida</taxon>
        <taxon>Spirurina</taxon>
        <taxon>Spiruromorpha</taxon>
        <taxon>Filarioidea</taxon>
        <taxon>Onchocercidae</taxon>
        <taxon>Wuchereria</taxon>
    </lineage>
</organism>
<protein>
    <submittedName>
        <fullName evidence="2">Uncharacterized protein</fullName>
    </submittedName>
</protein>
<gene>
    <name evidence="2" type="ORF">WBA_LOCUS7046</name>
</gene>
<accession>A0A3P7DUC7</accession>
<dbReference type="EMBL" id="UYWW01004665">
    <property type="protein sequence ID" value="VDM13660.1"/>
    <property type="molecule type" value="Genomic_DNA"/>
</dbReference>
<proteinExistence type="predicted"/>
<feature type="coiled-coil region" evidence="1">
    <location>
        <begin position="10"/>
        <end position="69"/>
    </location>
</feature>
<dbReference type="Proteomes" id="UP000270924">
    <property type="component" value="Unassembled WGS sequence"/>
</dbReference>
<evidence type="ECO:0000313" key="2">
    <source>
        <dbReference type="EMBL" id="VDM13660.1"/>
    </source>
</evidence>
<evidence type="ECO:0000313" key="3">
    <source>
        <dbReference type="Proteomes" id="UP000270924"/>
    </source>
</evidence>
<name>A0A3P7DUC7_WUCBA</name>
<evidence type="ECO:0000256" key="1">
    <source>
        <dbReference type="SAM" id="Coils"/>
    </source>
</evidence>
<keyword evidence="3" id="KW-1185">Reference proteome</keyword>
<reference evidence="2 3" key="1">
    <citation type="submission" date="2018-11" db="EMBL/GenBank/DDBJ databases">
        <authorList>
            <consortium name="Pathogen Informatics"/>
        </authorList>
    </citation>
    <scope>NUCLEOTIDE SEQUENCE [LARGE SCALE GENOMIC DNA]</scope>
</reference>